<feature type="transmembrane region" description="Helical" evidence="14">
    <location>
        <begin position="148"/>
        <end position="172"/>
    </location>
</feature>
<gene>
    <name evidence="16" type="ORF">HDK90DRAFT_553719</name>
</gene>
<evidence type="ECO:0000256" key="8">
    <source>
        <dbReference type="ARBA" id="ARBA00023098"/>
    </source>
</evidence>
<sequence length="268" mass="29598">MAEDHAAKHVVSATTAAAAAAASVSETVLEVPVRSNATSRPHPYYPLGVEILGYAANDRSIPELLSVFAVGCVGIFGLAALAAKRIRPEISKTELVTIFWFVLSGCLHVFFEGFFVLNFQTIGGSNHIFGQLWKEYSLSDSRYLTQNTLVLCMESITAVIWGPLSLATAYFIATEHPLRHPFQVIISLGHLYGDVLYYATSLVEHALVGVSYSRPEPYYFWFYFVLMNAFWIVIPGVLIYNSVKACARAFKALAMIERSLKAVSEVTK</sequence>
<keyword evidence="3" id="KW-0444">Lipid biosynthesis</keyword>
<evidence type="ECO:0000259" key="15">
    <source>
        <dbReference type="PROSITE" id="PS51751"/>
    </source>
</evidence>
<evidence type="ECO:0000256" key="14">
    <source>
        <dbReference type="SAM" id="Phobius"/>
    </source>
</evidence>
<dbReference type="InterPro" id="IPR033118">
    <property type="entry name" value="EXPERA"/>
</dbReference>
<feature type="transmembrane region" description="Helical" evidence="14">
    <location>
        <begin position="64"/>
        <end position="83"/>
    </location>
</feature>
<organism evidence="16 17">
    <name type="scientific">Phyllosticta capitalensis</name>
    <dbReference type="NCBI Taxonomy" id="121624"/>
    <lineage>
        <taxon>Eukaryota</taxon>
        <taxon>Fungi</taxon>
        <taxon>Dikarya</taxon>
        <taxon>Ascomycota</taxon>
        <taxon>Pezizomycotina</taxon>
        <taxon>Dothideomycetes</taxon>
        <taxon>Dothideomycetes incertae sedis</taxon>
        <taxon>Botryosphaeriales</taxon>
        <taxon>Phyllostictaceae</taxon>
        <taxon>Phyllosticta</taxon>
    </lineage>
</organism>
<dbReference type="Pfam" id="PF05241">
    <property type="entry name" value="EBP"/>
    <property type="match status" value="1"/>
</dbReference>
<dbReference type="InterPro" id="IPR007905">
    <property type="entry name" value="EBP"/>
</dbReference>
<evidence type="ECO:0000256" key="2">
    <source>
        <dbReference type="ARBA" id="ARBA00008337"/>
    </source>
</evidence>
<reference evidence="16 17" key="1">
    <citation type="submission" date="2024-04" db="EMBL/GenBank/DDBJ databases">
        <title>Phyllosticta paracitricarpa is synonymous to the EU quarantine fungus P. citricarpa based on phylogenomic analyses.</title>
        <authorList>
            <consortium name="Lawrence Berkeley National Laboratory"/>
            <person name="Van Ingen-Buijs V.A."/>
            <person name="Van Westerhoven A.C."/>
            <person name="Haridas S."/>
            <person name="Skiadas P."/>
            <person name="Martin F."/>
            <person name="Groenewald J.Z."/>
            <person name="Crous P.W."/>
            <person name="Seidl M.F."/>
        </authorList>
    </citation>
    <scope>NUCLEOTIDE SEQUENCE [LARGE SCALE GENOMIC DNA]</scope>
    <source>
        <strain evidence="16 17">CBS 123374</strain>
    </source>
</reference>
<keyword evidence="12" id="KW-0413">Isomerase</keyword>
<comment type="similarity">
    <text evidence="2">Belongs to the EBP family.</text>
</comment>
<keyword evidence="6 13" id="KW-1133">Transmembrane helix</keyword>
<evidence type="ECO:0000256" key="11">
    <source>
        <dbReference type="ARBA" id="ARBA00023221"/>
    </source>
</evidence>
<evidence type="ECO:0000256" key="7">
    <source>
        <dbReference type="ARBA" id="ARBA00023011"/>
    </source>
</evidence>
<proteinExistence type="inferred from homology"/>
<keyword evidence="4 13" id="KW-0812">Transmembrane</keyword>
<evidence type="ECO:0000256" key="12">
    <source>
        <dbReference type="ARBA" id="ARBA00023235"/>
    </source>
</evidence>
<evidence type="ECO:0000256" key="9">
    <source>
        <dbReference type="ARBA" id="ARBA00023136"/>
    </source>
</evidence>
<keyword evidence="8" id="KW-0443">Lipid metabolism</keyword>
<evidence type="ECO:0000256" key="10">
    <source>
        <dbReference type="ARBA" id="ARBA00023166"/>
    </source>
</evidence>
<feature type="transmembrane region" description="Helical" evidence="14">
    <location>
        <begin position="220"/>
        <end position="241"/>
    </location>
</feature>
<keyword evidence="10" id="KW-1207">Sterol metabolism</keyword>
<keyword evidence="7" id="KW-0756">Sterol biosynthesis</keyword>
<evidence type="ECO:0000256" key="5">
    <source>
        <dbReference type="ARBA" id="ARBA00022955"/>
    </source>
</evidence>
<evidence type="ECO:0000256" key="3">
    <source>
        <dbReference type="ARBA" id="ARBA00022516"/>
    </source>
</evidence>
<feature type="domain" description="EXPERA" evidence="15">
    <location>
        <begin position="93"/>
        <end position="239"/>
    </location>
</feature>
<comment type="caution">
    <text evidence="16">The sequence shown here is derived from an EMBL/GenBank/DDBJ whole genome shotgun (WGS) entry which is preliminary data.</text>
</comment>
<keyword evidence="11" id="KW-0753">Steroid metabolism</keyword>
<keyword evidence="17" id="KW-1185">Reference proteome</keyword>
<protein>
    <submittedName>
        <fullName evidence="16">3-beta-hydroxysteroid-Delta(8), Delta(7)-isomerase</fullName>
    </submittedName>
</protein>
<dbReference type="PANTHER" id="PTHR14207:SF0">
    <property type="entry name" value="3-BETA-HYDROXYSTEROID-DELTA(8),DELTA(7)-ISOMERASE"/>
    <property type="match status" value="1"/>
</dbReference>
<evidence type="ECO:0000256" key="13">
    <source>
        <dbReference type="PROSITE-ProRule" id="PRU01087"/>
    </source>
</evidence>
<feature type="transmembrane region" description="Helical" evidence="14">
    <location>
        <begin position="95"/>
        <end position="117"/>
    </location>
</feature>
<evidence type="ECO:0000313" key="17">
    <source>
        <dbReference type="Proteomes" id="UP001492380"/>
    </source>
</evidence>
<dbReference type="PANTHER" id="PTHR14207">
    <property type="entry name" value="STEROL ISOMERASE"/>
    <property type="match status" value="1"/>
</dbReference>
<evidence type="ECO:0000256" key="4">
    <source>
        <dbReference type="ARBA" id="ARBA00022692"/>
    </source>
</evidence>
<evidence type="ECO:0000256" key="6">
    <source>
        <dbReference type="ARBA" id="ARBA00022989"/>
    </source>
</evidence>
<name>A0ABR1YN27_9PEZI</name>
<comment type="subcellular location">
    <subcellularLocation>
        <location evidence="1">Membrane</location>
        <topology evidence="1">Multi-pass membrane protein</topology>
    </subcellularLocation>
</comment>
<evidence type="ECO:0000256" key="1">
    <source>
        <dbReference type="ARBA" id="ARBA00004141"/>
    </source>
</evidence>
<dbReference type="EMBL" id="JBBWRZ010000006">
    <property type="protein sequence ID" value="KAK8233737.1"/>
    <property type="molecule type" value="Genomic_DNA"/>
</dbReference>
<accession>A0ABR1YN27</accession>
<feature type="transmembrane region" description="Helical" evidence="14">
    <location>
        <begin position="184"/>
        <end position="200"/>
    </location>
</feature>
<keyword evidence="9 13" id="KW-0472">Membrane</keyword>
<keyword evidence="5" id="KW-0752">Steroid biosynthesis</keyword>
<evidence type="ECO:0000313" key="16">
    <source>
        <dbReference type="EMBL" id="KAK8233737.1"/>
    </source>
</evidence>
<dbReference type="Proteomes" id="UP001492380">
    <property type="component" value="Unassembled WGS sequence"/>
</dbReference>
<dbReference type="PROSITE" id="PS51751">
    <property type="entry name" value="EXPERA"/>
    <property type="match status" value="1"/>
</dbReference>